<feature type="domain" description="DUF4340" evidence="1">
    <location>
        <begin position="120"/>
        <end position="175"/>
    </location>
</feature>
<sequence length="357" mass="37892">MEAAVRAGAAGGGMPRWLMPLLAVVLVALLGLLVLSGEWPALRSKVAFAPKGLLALTSADVRRVEIRSDGDSVVLLRREGAWAIEGLDGTMPAELRTHLETALRLATVSEPAREIQAGELSPASFAGFGLDPPATVAVIEAVDGTATSVNVGALNPANTSHYVRVSGRPAVYLMPRHVGEEWRVTFDMTRRLRGPAGADAASRGKSLLLPVSMAQVWALEIVFAGKLTRFERDAGGNWFRHLGQHNHAAGNVVHVADLEQARIIDAALRAFDAAAVETRIGAADPSQLARYGLNLPSLIVLVFARDAPAPLARLEFGASADSLDRYVRLAPEGAVVTVAEFEMRRLTELLRAVGAGS</sequence>
<dbReference type="Pfam" id="PF14238">
    <property type="entry name" value="DUF4340"/>
    <property type="match status" value="1"/>
</dbReference>
<name>A0A4Q0QHK3_9BRAD</name>
<protein>
    <recommendedName>
        <fullName evidence="1">DUF4340 domain-containing protein</fullName>
    </recommendedName>
</protein>
<proteinExistence type="predicted"/>
<organism evidence="2 3">
    <name type="scientific">Bradyrhizobium zhanjiangense</name>
    <dbReference type="NCBI Taxonomy" id="1325107"/>
    <lineage>
        <taxon>Bacteria</taxon>
        <taxon>Pseudomonadati</taxon>
        <taxon>Pseudomonadota</taxon>
        <taxon>Alphaproteobacteria</taxon>
        <taxon>Hyphomicrobiales</taxon>
        <taxon>Nitrobacteraceae</taxon>
        <taxon>Bradyrhizobium</taxon>
    </lineage>
</organism>
<dbReference type="EMBL" id="RKMK01000027">
    <property type="protein sequence ID" value="RXG90980.1"/>
    <property type="molecule type" value="Genomic_DNA"/>
</dbReference>
<evidence type="ECO:0000259" key="1">
    <source>
        <dbReference type="Pfam" id="PF14238"/>
    </source>
</evidence>
<dbReference type="AlphaFoldDB" id="A0A4Q0QHK3"/>
<reference evidence="2 3" key="1">
    <citation type="submission" date="2018-11" db="EMBL/GenBank/DDBJ databases">
        <title>Bradyrhizobium sp. nov., isolated from effective nodules of peanut in China.</title>
        <authorList>
            <person name="Li Y."/>
        </authorList>
    </citation>
    <scope>NUCLEOTIDE SEQUENCE [LARGE SCALE GENOMIC DNA]</scope>
    <source>
        <strain evidence="2 3">CCBAU 51770</strain>
    </source>
</reference>
<accession>A0A4Q0QHK3</accession>
<dbReference type="InterPro" id="IPR025641">
    <property type="entry name" value="DUF4340"/>
</dbReference>
<evidence type="ECO:0000313" key="3">
    <source>
        <dbReference type="Proteomes" id="UP000290174"/>
    </source>
</evidence>
<dbReference type="Proteomes" id="UP000290174">
    <property type="component" value="Unassembled WGS sequence"/>
</dbReference>
<gene>
    <name evidence="2" type="ORF">EAS61_25255</name>
</gene>
<comment type="caution">
    <text evidence="2">The sequence shown here is derived from an EMBL/GenBank/DDBJ whole genome shotgun (WGS) entry which is preliminary data.</text>
</comment>
<evidence type="ECO:0000313" key="2">
    <source>
        <dbReference type="EMBL" id="RXG90980.1"/>
    </source>
</evidence>